<dbReference type="InterPro" id="IPR000914">
    <property type="entry name" value="SBP_5_dom"/>
</dbReference>
<evidence type="ECO:0000256" key="4">
    <source>
        <dbReference type="ARBA" id="ARBA00022729"/>
    </source>
</evidence>
<protein>
    <recommendedName>
        <fullName evidence="5">Solute-binding protein family 5 domain-containing protein</fullName>
    </recommendedName>
</protein>
<comment type="similarity">
    <text evidence="2">Belongs to the bacterial solute-binding protein 5 family.</text>
</comment>
<feature type="non-terminal residue" evidence="6">
    <location>
        <position position="1"/>
    </location>
</feature>
<feature type="domain" description="Solute-binding protein family 5" evidence="5">
    <location>
        <begin position="11"/>
        <end position="84"/>
    </location>
</feature>
<dbReference type="GO" id="GO:1904680">
    <property type="term" value="F:peptide transmembrane transporter activity"/>
    <property type="evidence" value="ECO:0007669"/>
    <property type="project" value="TreeGrafter"/>
</dbReference>
<evidence type="ECO:0000256" key="3">
    <source>
        <dbReference type="ARBA" id="ARBA00022448"/>
    </source>
</evidence>
<dbReference type="InterPro" id="IPR039424">
    <property type="entry name" value="SBP_5"/>
</dbReference>
<dbReference type="Gene3D" id="3.40.190.10">
    <property type="entry name" value="Periplasmic binding protein-like II"/>
    <property type="match status" value="1"/>
</dbReference>
<dbReference type="SUPFAM" id="SSF53850">
    <property type="entry name" value="Periplasmic binding protein-like II"/>
    <property type="match status" value="1"/>
</dbReference>
<evidence type="ECO:0000313" key="6">
    <source>
        <dbReference type="EMBL" id="GAJ12267.1"/>
    </source>
</evidence>
<dbReference type="PANTHER" id="PTHR30290:SF10">
    <property type="entry name" value="PERIPLASMIC OLIGOPEPTIDE-BINDING PROTEIN-RELATED"/>
    <property type="match status" value="1"/>
</dbReference>
<proteinExistence type="inferred from homology"/>
<sequence>SELGLEKKQIRLSLYFRTQTLQKQIAEAIQEELQNNLGIRVDLYQVEGKLFVEKLQKHQFQLALTFLSAQYPDPLNLLDRFKYKHQLKNYSQYENKKLTHLLDLAKACQDLKKRIEFIKAAESVLLSDMPLIPLYHCNYTALIQPYVKNAKIGPFGDLHFDQVCIDDK</sequence>
<gene>
    <name evidence="6" type="ORF">S12H4_45830</name>
</gene>
<dbReference type="Gene3D" id="3.10.105.10">
    <property type="entry name" value="Dipeptide-binding Protein, Domain 3"/>
    <property type="match status" value="1"/>
</dbReference>
<evidence type="ECO:0000256" key="2">
    <source>
        <dbReference type="ARBA" id="ARBA00005695"/>
    </source>
</evidence>
<dbReference type="AlphaFoldDB" id="X1V7T7"/>
<name>X1V7T7_9ZZZZ</name>
<keyword evidence="4" id="KW-0732">Signal</keyword>
<evidence type="ECO:0000259" key="5">
    <source>
        <dbReference type="Pfam" id="PF00496"/>
    </source>
</evidence>
<dbReference type="GO" id="GO:0015833">
    <property type="term" value="P:peptide transport"/>
    <property type="evidence" value="ECO:0007669"/>
    <property type="project" value="TreeGrafter"/>
</dbReference>
<organism evidence="6">
    <name type="scientific">marine sediment metagenome</name>
    <dbReference type="NCBI Taxonomy" id="412755"/>
    <lineage>
        <taxon>unclassified sequences</taxon>
        <taxon>metagenomes</taxon>
        <taxon>ecological metagenomes</taxon>
    </lineage>
</organism>
<dbReference type="PANTHER" id="PTHR30290">
    <property type="entry name" value="PERIPLASMIC BINDING COMPONENT OF ABC TRANSPORTER"/>
    <property type="match status" value="1"/>
</dbReference>
<dbReference type="Pfam" id="PF00496">
    <property type="entry name" value="SBP_bac_5"/>
    <property type="match status" value="1"/>
</dbReference>
<keyword evidence="3" id="KW-0813">Transport</keyword>
<dbReference type="EMBL" id="BARW01028379">
    <property type="protein sequence ID" value="GAJ12267.1"/>
    <property type="molecule type" value="Genomic_DNA"/>
</dbReference>
<evidence type="ECO:0000256" key="1">
    <source>
        <dbReference type="ARBA" id="ARBA00004196"/>
    </source>
</evidence>
<dbReference type="GO" id="GO:0030313">
    <property type="term" value="C:cell envelope"/>
    <property type="evidence" value="ECO:0007669"/>
    <property type="project" value="UniProtKB-SubCell"/>
</dbReference>
<comment type="caution">
    <text evidence="6">The sequence shown here is derived from an EMBL/GenBank/DDBJ whole genome shotgun (WGS) entry which is preliminary data.</text>
</comment>
<reference evidence="6" key="1">
    <citation type="journal article" date="2014" name="Front. Microbiol.">
        <title>High frequency of phylogenetically diverse reductive dehalogenase-homologous genes in deep subseafloor sedimentary metagenomes.</title>
        <authorList>
            <person name="Kawai M."/>
            <person name="Futagami T."/>
            <person name="Toyoda A."/>
            <person name="Takaki Y."/>
            <person name="Nishi S."/>
            <person name="Hori S."/>
            <person name="Arai W."/>
            <person name="Tsubouchi T."/>
            <person name="Morono Y."/>
            <person name="Uchiyama I."/>
            <person name="Ito T."/>
            <person name="Fujiyama A."/>
            <person name="Inagaki F."/>
            <person name="Takami H."/>
        </authorList>
    </citation>
    <scope>NUCLEOTIDE SEQUENCE</scope>
    <source>
        <strain evidence="6">Expedition CK06-06</strain>
    </source>
</reference>
<accession>X1V7T7</accession>
<comment type="subcellular location">
    <subcellularLocation>
        <location evidence="1">Cell envelope</location>
    </subcellularLocation>
</comment>